<dbReference type="PANTHER" id="PTHR10196">
    <property type="entry name" value="SUGAR KINASE"/>
    <property type="match status" value="1"/>
</dbReference>
<comment type="caution">
    <text evidence="11">The sequence shown here is derived from an EMBL/GenBank/DDBJ whole genome shotgun (WGS) entry which is preliminary data.</text>
</comment>
<protein>
    <recommendedName>
        <fullName evidence="7">Glycerol kinase</fullName>
        <ecNumber evidence="7">2.7.1.30</ecNumber>
    </recommendedName>
    <alternativeName>
        <fullName evidence="7">ATP:glycerol 3-phosphotransferase</fullName>
    </alternativeName>
    <alternativeName>
        <fullName evidence="7">Glycerokinase</fullName>
        <shortName evidence="7">GK</shortName>
    </alternativeName>
</protein>
<accession>A0ABT7LC83</accession>
<keyword evidence="5 7" id="KW-0319">Glycerol metabolism</keyword>
<evidence type="ECO:0000256" key="5">
    <source>
        <dbReference type="ARBA" id="ARBA00022798"/>
    </source>
</evidence>
<feature type="binding site" evidence="7">
    <location>
        <position position="243"/>
    </location>
    <ligand>
        <name>glycerol</name>
        <dbReference type="ChEBI" id="CHEBI:17754"/>
    </ligand>
</feature>
<comment type="similarity">
    <text evidence="1 7 8">Belongs to the FGGY kinase family.</text>
</comment>
<feature type="binding site" evidence="7">
    <location>
        <position position="416"/>
    </location>
    <ligand>
        <name>ADP</name>
        <dbReference type="ChEBI" id="CHEBI:456216"/>
    </ligand>
</feature>
<feature type="binding site" evidence="7">
    <location>
        <position position="412"/>
    </location>
    <ligand>
        <name>ATP</name>
        <dbReference type="ChEBI" id="CHEBI:30616"/>
    </ligand>
</feature>
<feature type="binding site" evidence="7">
    <location>
        <position position="133"/>
    </location>
    <ligand>
        <name>glycerol</name>
        <dbReference type="ChEBI" id="CHEBI:17754"/>
    </ligand>
</feature>
<dbReference type="Proteomes" id="UP001238603">
    <property type="component" value="Unassembled WGS sequence"/>
</dbReference>
<dbReference type="Pfam" id="PF00370">
    <property type="entry name" value="FGGY_N"/>
    <property type="match status" value="1"/>
</dbReference>
<feature type="binding site" evidence="7">
    <location>
        <position position="242"/>
    </location>
    <ligand>
        <name>sn-glycerol 3-phosphate</name>
        <dbReference type="ChEBI" id="CHEBI:57597"/>
    </ligand>
</feature>
<evidence type="ECO:0000256" key="1">
    <source>
        <dbReference type="ARBA" id="ARBA00009156"/>
    </source>
</evidence>
<evidence type="ECO:0000256" key="6">
    <source>
        <dbReference type="ARBA" id="ARBA00022840"/>
    </source>
</evidence>
<dbReference type="RefSeq" id="WP_285980609.1">
    <property type="nucleotide sequence ID" value="NZ_JASVDS010000001.1"/>
</dbReference>
<feature type="binding site" evidence="7">
    <location>
        <position position="242"/>
    </location>
    <ligand>
        <name>glycerol</name>
        <dbReference type="ChEBI" id="CHEBI:17754"/>
    </ligand>
</feature>
<feature type="binding site" evidence="7">
    <location>
        <position position="15"/>
    </location>
    <ligand>
        <name>ADP</name>
        <dbReference type="ChEBI" id="CHEBI:456216"/>
    </ligand>
</feature>
<evidence type="ECO:0000313" key="11">
    <source>
        <dbReference type="EMBL" id="MDL5030473.1"/>
    </source>
</evidence>
<feature type="binding site" evidence="7">
    <location>
        <position position="11"/>
    </location>
    <ligand>
        <name>ATP</name>
        <dbReference type="ChEBI" id="CHEBI:30616"/>
    </ligand>
</feature>
<feature type="domain" description="Carbohydrate kinase FGGY C-terminal" evidence="10">
    <location>
        <begin position="259"/>
        <end position="451"/>
    </location>
</feature>
<feature type="binding site" evidence="7">
    <location>
        <position position="82"/>
    </location>
    <ligand>
        <name>sn-glycerol 3-phosphate</name>
        <dbReference type="ChEBI" id="CHEBI:57597"/>
    </ligand>
</feature>
<feature type="binding site" evidence="7">
    <location>
        <position position="307"/>
    </location>
    <ligand>
        <name>ADP</name>
        <dbReference type="ChEBI" id="CHEBI:456216"/>
    </ligand>
</feature>
<dbReference type="Gene3D" id="3.30.420.40">
    <property type="match status" value="2"/>
</dbReference>
<feature type="binding site" evidence="7">
    <location>
        <position position="81"/>
    </location>
    <ligand>
        <name>sn-glycerol 3-phosphate</name>
        <dbReference type="ChEBI" id="CHEBI:57597"/>
    </ligand>
</feature>
<keyword evidence="4 7" id="KW-0418">Kinase</keyword>
<feature type="binding site" evidence="7">
    <location>
        <position position="13"/>
    </location>
    <ligand>
        <name>ATP</name>
        <dbReference type="ChEBI" id="CHEBI:30616"/>
    </ligand>
</feature>
<evidence type="ECO:0000256" key="2">
    <source>
        <dbReference type="ARBA" id="ARBA00022679"/>
    </source>
</evidence>
<evidence type="ECO:0000259" key="10">
    <source>
        <dbReference type="Pfam" id="PF02782"/>
    </source>
</evidence>
<organism evidence="11 12">
    <name type="scientific">Roseateles subflavus</name>
    <dbReference type="NCBI Taxonomy" id="3053353"/>
    <lineage>
        <taxon>Bacteria</taxon>
        <taxon>Pseudomonadati</taxon>
        <taxon>Pseudomonadota</taxon>
        <taxon>Betaproteobacteria</taxon>
        <taxon>Burkholderiales</taxon>
        <taxon>Sphaerotilaceae</taxon>
        <taxon>Roseateles</taxon>
    </lineage>
</organism>
<feature type="binding site" evidence="7">
    <location>
        <position position="11"/>
    </location>
    <ligand>
        <name>ADP</name>
        <dbReference type="ChEBI" id="CHEBI:456216"/>
    </ligand>
</feature>
<gene>
    <name evidence="7 11" type="primary">glpK</name>
    <name evidence="11" type="ORF">QRD43_01030</name>
</gene>
<feature type="binding site" evidence="7">
    <location>
        <position position="307"/>
    </location>
    <ligand>
        <name>ATP</name>
        <dbReference type="ChEBI" id="CHEBI:30616"/>
    </ligand>
</feature>
<comment type="pathway">
    <text evidence="7">Polyol metabolism; glycerol degradation via glycerol kinase pathway; sn-glycerol 3-phosphate from glycerol: step 1/1.</text>
</comment>
<keyword evidence="3 7" id="KW-0547">Nucleotide-binding</keyword>
<dbReference type="PANTHER" id="PTHR10196:SF69">
    <property type="entry name" value="GLYCEROL KINASE"/>
    <property type="match status" value="1"/>
</dbReference>
<name>A0ABT7LC83_9BURK</name>
<feature type="binding site" evidence="7">
    <location>
        <position position="133"/>
    </location>
    <ligand>
        <name>sn-glycerol 3-phosphate</name>
        <dbReference type="ChEBI" id="CHEBI:57597"/>
    </ligand>
</feature>
<dbReference type="InterPro" id="IPR005999">
    <property type="entry name" value="Glycerol_kin"/>
</dbReference>
<feature type="binding site" evidence="7">
    <location>
        <position position="82"/>
    </location>
    <ligand>
        <name>glycerol</name>
        <dbReference type="ChEBI" id="CHEBI:17754"/>
    </ligand>
</feature>
<dbReference type="InterPro" id="IPR043129">
    <property type="entry name" value="ATPase_NBD"/>
</dbReference>
<evidence type="ECO:0000259" key="9">
    <source>
        <dbReference type="Pfam" id="PF00370"/>
    </source>
</evidence>
<dbReference type="NCBIfam" id="NF000756">
    <property type="entry name" value="PRK00047.1"/>
    <property type="match status" value="1"/>
</dbReference>
<feature type="binding site" evidence="7">
    <location>
        <position position="12"/>
    </location>
    <ligand>
        <name>ATP</name>
        <dbReference type="ChEBI" id="CHEBI:30616"/>
    </ligand>
</feature>
<dbReference type="EC" id="2.7.1.30" evidence="7"/>
<evidence type="ECO:0000256" key="3">
    <source>
        <dbReference type="ARBA" id="ARBA00022741"/>
    </source>
</evidence>
<dbReference type="PIRSF" id="PIRSF000538">
    <property type="entry name" value="GlpK"/>
    <property type="match status" value="1"/>
</dbReference>
<keyword evidence="6 7" id="KW-0067">ATP-binding</keyword>
<feature type="domain" description="Carbohydrate kinase FGGY N-terminal" evidence="9">
    <location>
        <begin position="3"/>
        <end position="249"/>
    </location>
</feature>
<dbReference type="PROSITE" id="PS00445">
    <property type="entry name" value="FGGY_KINASES_2"/>
    <property type="match status" value="1"/>
</dbReference>
<comment type="catalytic activity">
    <reaction evidence="7">
        <text>glycerol + ATP = sn-glycerol 3-phosphate + ADP + H(+)</text>
        <dbReference type="Rhea" id="RHEA:21644"/>
        <dbReference type="ChEBI" id="CHEBI:15378"/>
        <dbReference type="ChEBI" id="CHEBI:17754"/>
        <dbReference type="ChEBI" id="CHEBI:30616"/>
        <dbReference type="ChEBI" id="CHEBI:57597"/>
        <dbReference type="ChEBI" id="CHEBI:456216"/>
        <dbReference type="EC" id="2.7.1.30"/>
    </reaction>
</comment>
<feature type="binding site" evidence="7">
    <location>
        <position position="11"/>
    </location>
    <ligand>
        <name>sn-glycerol 3-phosphate</name>
        <dbReference type="ChEBI" id="CHEBI:57597"/>
    </ligand>
</feature>
<keyword evidence="2 7" id="KW-0808">Transferase</keyword>
<keyword evidence="12" id="KW-1185">Reference proteome</keyword>
<evidence type="ECO:0000256" key="8">
    <source>
        <dbReference type="RuleBase" id="RU003733"/>
    </source>
</evidence>
<proteinExistence type="inferred from homology"/>
<evidence type="ECO:0000256" key="4">
    <source>
        <dbReference type="ARBA" id="ARBA00022777"/>
    </source>
</evidence>
<reference evidence="11 12" key="1">
    <citation type="submission" date="2023-06" db="EMBL/GenBank/DDBJ databases">
        <title>Pelomonas sp. APW6 16S ribosomal RNA gene genome sequencing and assembly.</title>
        <authorList>
            <person name="Woo H."/>
        </authorList>
    </citation>
    <scope>NUCLEOTIDE SEQUENCE [LARGE SCALE GENOMIC DNA]</scope>
    <source>
        <strain evidence="11 12">APW6</strain>
    </source>
</reference>
<comment type="activity regulation">
    <text evidence="7">Inhibited by fructose 1,6-bisphosphate (FBP).</text>
</comment>
<sequence>MSYLIALDQGTSSSRAIVFDREGRQLAKAQQEFRQIYPQPGWVEHDPQEIWTSQLATAREALRLSGLRPEQIASVGITNQRETTVLWHRATGAPLHHAIVWQDRRTEPLCHQLREQGLAPLVRERTGLVIDAYFSATKLRWLLDHIPGAREQARRGELAFGTVDSWLMWQLSGGRIHATDVSNASRTMLFDVHRNDWDDEILAALDIPREVLPAVHPSAHAFGHLDPQWLGAALPIGGVAGDQQAALFGQGCFKAGMAKNTYGTGCFTLMHLGERFQTSSNGLITTSAAQTGAQPEFALEGSVFIGGAVVQWLRDGLHAFPSSSDVESLAASVPDAGGVLFVPAFTGLGAPYWQPDARGAIVGLSRGSTMAHIARAALESIAFQSAALLQAMSRDAVAAGAAPVSELRVDGGACVNNLLMQFQADLLGIPVVRPRVIETTALGAAYLAGLSAGLYSGLEALGAHWQAERVFHPTLPRERALERMADWERAVRQTTAL</sequence>
<dbReference type="PROSITE" id="PS00933">
    <property type="entry name" value="FGGY_KINASES_1"/>
    <property type="match status" value="1"/>
</dbReference>
<dbReference type="SUPFAM" id="SSF53067">
    <property type="entry name" value="Actin-like ATPase domain"/>
    <property type="match status" value="2"/>
</dbReference>
<dbReference type="Pfam" id="PF02782">
    <property type="entry name" value="FGGY_C"/>
    <property type="match status" value="1"/>
</dbReference>
<feature type="binding site" evidence="7">
    <location>
        <position position="264"/>
    </location>
    <ligand>
        <name>ATP</name>
        <dbReference type="ChEBI" id="CHEBI:30616"/>
    </ligand>
</feature>
<dbReference type="InterPro" id="IPR018485">
    <property type="entry name" value="FGGY_C"/>
</dbReference>
<feature type="binding site" evidence="7">
    <location>
        <position position="311"/>
    </location>
    <ligand>
        <name>ATP</name>
        <dbReference type="ChEBI" id="CHEBI:30616"/>
    </ligand>
</feature>
<dbReference type="CDD" id="cd07786">
    <property type="entry name" value="FGGY_EcGK_like"/>
    <property type="match status" value="1"/>
</dbReference>
<feature type="binding site" evidence="7">
    <location>
        <position position="81"/>
    </location>
    <ligand>
        <name>glycerol</name>
        <dbReference type="ChEBI" id="CHEBI:17754"/>
    </ligand>
</feature>
<dbReference type="InterPro" id="IPR018483">
    <property type="entry name" value="Carb_kinase_FGGY_CS"/>
</dbReference>
<feature type="binding site" evidence="7">
    <location>
        <position position="264"/>
    </location>
    <ligand>
        <name>ADP</name>
        <dbReference type="ChEBI" id="CHEBI:456216"/>
    </ligand>
</feature>
<evidence type="ECO:0000313" key="12">
    <source>
        <dbReference type="Proteomes" id="UP001238603"/>
    </source>
</evidence>
<feature type="binding site" evidence="7">
    <location>
        <position position="412"/>
    </location>
    <ligand>
        <name>ADP</name>
        <dbReference type="ChEBI" id="CHEBI:456216"/>
    </ligand>
</feature>
<dbReference type="GO" id="GO:0004370">
    <property type="term" value="F:glycerol kinase activity"/>
    <property type="evidence" value="ECO:0007669"/>
    <property type="project" value="UniProtKB-EC"/>
</dbReference>
<dbReference type="HAMAP" id="MF_00186">
    <property type="entry name" value="Glycerol_kin"/>
    <property type="match status" value="1"/>
</dbReference>
<dbReference type="NCBIfam" id="TIGR01311">
    <property type="entry name" value="glycerol_kin"/>
    <property type="match status" value="1"/>
</dbReference>
<comment type="function">
    <text evidence="7">Key enzyme in the regulation of glycerol uptake and metabolism. Catalyzes the phosphorylation of glycerol to yield sn-glycerol 3-phosphate.</text>
</comment>
<dbReference type="InterPro" id="IPR018484">
    <property type="entry name" value="FGGY_N"/>
</dbReference>
<dbReference type="EMBL" id="JASVDS010000001">
    <property type="protein sequence ID" value="MDL5030473.1"/>
    <property type="molecule type" value="Genomic_DNA"/>
</dbReference>
<dbReference type="InterPro" id="IPR000577">
    <property type="entry name" value="Carb_kinase_FGGY"/>
</dbReference>
<evidence type="ECO:0000256" key="7">
    <source>
        <dbReference type="HAMAP-Rule" id="MF_00186"/>
    </source>
</evidence>